<evidence type="ECO:0000313" key="2">
    <source>
        <dbReference type="Proteomes" id="UP000053841"/>
    </source>
</evidence>
<reference evidence="1 2" key="1">
    <citation type="journal article" date="2013" name="PLoS Genet.">
        <title>Comparative genome structure, secondary metabolite, and effector coding capacity across Cochliobolus pathogens.</title>
        <authorList>
            <person name="Condon B.J."/>
            <person name="Leng Y."/>
            <person name="Wu D."/>
            <person name="Bushley K.E."/>
            <person name="Ohm R.A."/>
            <person name="Otillar R."/>
            <person name="Martin J."/>
            <person name="Schackwitz W."/>
            <person name="Grimwood J."/>
            <person name="MohdZainudin N."/>
            <person name="Xue C."/>
            <person name="Wang R."/>
            <person name="Manning V.A."/>
            <person name="Dhillon B."/>
            <person name="Tu Z.J."/>
            <person name="Steffenson B.J."/>
            <person name="Salamov A."/>
            <person name="Sun H."/>
            <person name="Lowry S."/>
            <person name="LaButti K."/>
            <person name="Han J."/>
            <person name="Copeland A."/>
            <person name="Lindquist E."/>
            <person name="Barry K."/>
            <person name="Schmutz J."/>
            <person name="Baker S.E."/>
            <person name="Ciuffetti L.M."/>
            <person name="Grigoriev I.V."/>
            <person name="Zhong S."/>
            <person name="Turgeon B.G."/>
        </authorList>
    </citation>
    <scope>NUCLEOTIDE SEQUENCE [LARGE SCALE GENOMIC DNA]</scope>
    <source>
        <strain evidence="1 2">26-R-13</strain>
    </source>
</reference>
<protein>
    <submittedName>
        <fullName evidence="1">Uncharacterized protein</fullName>
    </submittedName>
</protein>
<dbReference type="KEGG" id="bze:COCCADRAFT_111806"/>
<accession>W6XJR5</accession>
<dbReference type="GeneID" id="19144351"/>
<dbReference type="Proteomes" id="UP000053841">
    <property type="component" value="Unassembled WGS sequence"/>
</dbReference>
<dbReference type="AlphaFoldDB" id="W6XJR5"/>
<dbReference type="EMBL" id="KI964936">
    <property type="protein sequence ID" value="EUC27407.1"/>
    <property type="molecule type" value="Genomic_DNA"/>
</dbReference>
<name>W6XJR5_COCC2</name>
<dbReference type="RefSeq" id="XP_007718290.1">
    <property type="nucleotide sequence ID" value="XM_007720100.1"/>
</dbReference>
<dbReference type="HOGENOM" id="CLU_2557953_0_0_1"/>
<gene>
    <name evidence="1" type="ORF">COCCADRAFT_111806</name>
</gene>
<keyword evidence="2" id="KW-1185">Reference proteome</keyword>
<organism evidence="1 2">
    <name type="scientific">Cochliobolus carbonum (strain 26-R-13)</name>
    <name type="common">Maize leaf spot fungus</name>
    <name type="synonym">Bipolaris zeicola</name>
    <dbReference type="NCBI Taxonomy" id="930089"/>
    <lineage>
        <taxon>Eukaryota</taxon>
        <taxon>Fungi</taxon>
        <taxon>Dikarya</taxon>
        <taxon>Ascomycota</taxon>
        <taxon>Pezizomycotina</taxon>
        <taxon>Dothideomycetes</taxon>
        <taxon>Pleosporomycetidae</taxon>
        <taxon>Pleosporales</taxon>
        <taxon>Pleosporineae</taxon>
        <taxon>Pleosporaceae</taxon>
        <taxon>Bipolaris</taxon>
    </lineage>
</organism>
<sequence>MEHRPNNRPCVGPPLLPIEAPIYEDRTAEDEPVEMKTWEWYEENEDCRIGSIVSEVLMEEGSDAPEQTYCYCIAKSGLPDWI</sequence>
<proteinExistence type="predicted"/>
<evidence type="ECO:0000313" key="1">
    <source>
        <dbReference type="EMBL" id="EUC27407.1"/>
    </source>
</evidence>